<dbReference type="AlphaFoldDB" id="A0A8C5N9I2"/>
<evidence type="ECO:0000256" key="7">
    <source>
        <dbReference type="SAM" id="SignalP"/>
    </source>
</evidence>
<reference evidence="8" key="3">
    <citation type="submission" date="2025-09" db="UniProtKB">
        <authorList>
            <consortium name="Ensembl"/>
        </authorList>
    </citation>
    <scope>IDENTIFICATION</scope>
</reference>
<keyword evidence="7" id="KW-0732">Signal</keyword>
<dbReference type="PANTHER" id="PTHR14948">
    <property type="entry name" value="NG5"/>
    <property type="match status" value="1"/>
</dbReference>
<comment type="subcellular location">
    <subcellularLocation>
        <location evidence="1">Membrane</location>
    </subcellularLocation>
</comment>
<evidence type="ECO:0000313" key="8">
    <source>
        <dbReference type="Ensembl" id="ENSGWIP00000038844.1"/>
    </source>
</evidence>
<keyword evidence="5 6" id="KW-0472">Membrane</keyword>
<evidence type="ECO:0000313" key="9">
    <source>
        <dbReference type="Proteomes" id="UP000694680"/>
    </source>
</evidence>
<proteinExistence type="inferred from homology"/>
<evidence type="ECO:0000256" key="4">
    <source>
        <dbReference type="ARBA" id="ARBA00022989"/>
    </source>
</evidence>
<accession>A0A8C5N9I2</accession>
<feature type="transmembrane region" description="Helical" evidence="6">
    <location>
        <begin position="60"/>
        <end position="79"/>
    </location>
</feature>
<feature type="signal peptide" evidence="7">
    <location>
        <begin position="1"/>
        <end position="31"/>
    </location>
</feature>
<reference evidence="8" key="1">
    <citation type="submission" date="2020-06" db="EMBL/GenBank/DDBJ databases">
        <authorList>
            <consortium name="Wellcome Sanger Institute Data Sharing"/>
        </authorList>
    </citation>
    <scope>NUCLEOTIDE SEQUENCE [LARGE SCALE GENOMIC DNA]</scope>
</reference>
<keyword evidence="3 6" id="KW-0812">Transmembrane</keyword>
<sequence>SSRNMTRSAAPSHLLWSIFTTFCCCLPLGIAALVCSCRAENANAVGDSTSAEDASRNAKVINIIGLVCGITFIIIYIAVTATQ</sequence>
<keyword evidence="9" id="KW-1185">Reference proteome</keyword>
<dbReference type="InterPro" id="IPR007593">
    <property type="entry name" value="CD225/Dispanin_fam"/>
</dbReference>
<comment type="similarity">
    <text evidence="2">Belongs to the CD225/Dispanin family.</text>
</comment>
<dbReference type="GO" id="GO:0016020">
    <property type="term" value="C:membrane"/>
    <property type="evidence" value="ECO:0007669"/>
    <property type="project" value="UniProtKB-SubCell"/>
</dbReference>
<reference evidence="8" key="2">
    <citation type="submission" date="2025-08" db="UniProtKB">
        <authorList>
            <consortium name="Ensembl"/>
        </authorList>
    </citation>
    <scope>IDENTIFICATION</scope>
</reference>
<evidence type="ECO:0000256" key="3">
    <source>
        <dbReference type="ARBA" id="ARBA00022692"/>
    </source>
</evidence>
<dbReference type="Proteomes" id="UP000694680">
    <property type="component" value="Chromosome 9"/>
</dbReference>
<organism evidence="8 9">
    <name type="scientific">Gouania willdenowi</name>
    <name type="common">Blunt-snouted clingfish</name>
    <name type="synonym">Lepadogaster willdenowi</name>
    <dbReference type="NCBI Taxonomy" id="441366"/>
    <lineage>
        <taxon>Eukaryota</taxon>
        <taxon>Metazoa</taxon>
        <taxon>Chordata</taxon>
        <taxon>Craniata</taxon>
        <taxon>Vertebrata</taxon>
        <taxon>Euteleostomi</taxon>
        <taxon>Actinopterygii</taxon>
        <taxon>Neopterygii</taxon>
        <taxon>Teleostei</taxon>
        <taxon>Neoteleostei</taxon>
        <taxon>Acanthomorphata</taxon>
        <taxon>Ovalentaria</taxon>
        <taxon>Blenniimorphae</taxon>
        <taxon>Blenniiformes</taxon>
        <taxon>Gobiesocoidei</taxon>
        <taxon>Gobiesocidae</taxon>
        <taxon>Gobiesocinae</taxon>
        <taxon>Gouania</taxon>
    </lineage>
</organism>
<dbReference type="Ensembl" id="ENSGWIT00000042266.1">
    <property type="protein sequence ID" value="ENSGWIP00000038844.1"/>
    <property type="gene ID" value="ENSGWIG00000019807.1"/>
</dbReference>
<name>A0A8C5N9I2_GOUWI</name>
<dbReference type="Pfam" id="PF04505">
    <property type="entry name" value="CD225"/>
    <property type="match status" value="1"/>
</dbReference>
<evidence type="ECO:0000256" key="1">
    <source>
        <dbReference type="ARBA" id="ARBA00004370"/>
    </source>
</evidence>
<keyword evidence="4 6" id="KW-1133">Transmembrane helix</keyword>
<feature type="chain" id="PRO_5034847269" evidence="7">
    <location>
        <begin position="32"/>
        <end position="83"/>
    </location>
</feature>
<evidence type="ECO:0000256" key="6">
    <source>
        <dbReference type="SAM" id="Phobius"/>
    </source>
</evidence>
<evidence type="ECO:0000256" key="5">
    <source>
        <dbReference type="ARBA" id="ARBA00023136"/>
    </source>
</evidence>
<protein>
    <submittedName>
        <fullName evidence="8">Uncharacterized protein</fullName>
    </submittedName>
</protein>
<evidence type="ECO:0000256" key="2">
    <source>
        <dbReference type="ARBA" id="ARBA00006843"/>
    </source>
</evidence>
<dbReference type="PANTHER" id="PTHR14948:SF46">
    <property type="entry name" value="DISPANIN SUBFAMILY A MEMBER 2B-LIKE-RELATED"/>
    <property type="match status" value="1"/>
</dbReference>
<dbReference type="InterPro" id="IPR051423">
    <property type="entry name" value="CD225/Dispanin"/>
</dbReference>